<protein>
    <submittedName>
        <fullName evidence="1">Uncharacterized protein</fullName>
    </submittedName>
</protein>
<dbReference type="AlphaFoldDB" id="A0A8S3VEU8"/>
<evidence type="ECO:0000313" key="2">
    <source>
        <dbReference type="Proteomes" id="UP000683360"/>
    </source>
</evidence>
<name>A0A8S3VEU8_MYTED</name>
<sequence>MFIKVSYVRVYRNRKYSGYHDEKDITGLYNEHNKCSMQNLLSYNADSWLADRPPELVHLIKSLCGNTCPSFKVAKAIAYLYGCRYSKLVLPLSFQENILIYSLSRSKSLLSYSGIHQEVMNTCRLIKKNILEDVTSETENNGVVKSSSQCTRHTLRYEEVMPIRQIIREKEYLMGNNHLKGHFSVNGRVKLSDDLVNFTSLAEDIRQNYMRSFISTSNDETSSQHVIYVSEKEKEESQK</sequence>
<reference evidence="1" key="1">
    <citation type="submission" date="2021-03" db="EMBL/GenBank/DDBJ databases">
        <authorList>
            <person name="Bekaert M."/>
        </authorList>
    </citation>
    <scope>NUCLEOTIDE SEQUENCE</scope>
</reference>
<dbReference type="Proteomes" id="UP000683360">
    <property type="component" value="Unassembled WGS sequence"/>
</dbReference>
<accession>A0A8S3VEU8</accession>
<keyword evidence="2" id="KW-1185">Reference proteome</keyword>
<proteinExistence type="predicted"/>
<dbReference type="EMBL" id="CAJPWZ010003306">
    <property type="protein sequence ID" value="CAG2256469.1"/>
    <property type="molecule type" value="Genomic_DNA"/>
</dbReference>
<gene>
    <name evidence="1" type="ORF">MEDL_67805</name>
</gene>
<organism evidence="1 2">
    <name type="scientific">Mytilus edulis</name>
    <name type="common">Blue mussel</name>
    <dbReference type="NCBI Taxonomy" id="6550"/>
    <lineage>
        <taxon>Eukaryota</taxon>
        <taxon>Metazoa</taxon>
        <taxon>Spiralia</taxon>
        <taxon>Lophotrochozoa</taxon>
        <taxon>Mollusca</taxon>
        <taxon>Bivalvia</taxon>
        <taxon>Autobranchia</taxon>
        <taxon>Pteriomorphia</taxon>
        <taxon>Mytilida</taxon>
        <taxon>Mytiloidea</taxon>
        <taxon>Mytilidae</taxon>
        <taxon>Mytilinae</taxon>
        <taxon>Mytilus</taxon>
    </lineage>
</organism>
<comment type="caution">
    <text evidence="1">The sequence shown here is derived from an EMBL/GenBank/DDBJ whole genome shotgun (WGS) entry which is preliminary data.</text>
</comment>
<evidence type="ECO:0000313" key="1">
    <source>
        <dbReference type="EMBL" id="CAG2256469.1"/>
    </source>
</evidence>